<dbReference type="EMBL" id="VLKU01000001">
    <property type="protein sequence ID" value="TWI37879.1"/>
    <property type="molecule type" value="Genomic_DNA"/>
</dbReference>
<dbReference type="PRINTS" id="PR00420">
    <property type="entry name" value="RNGMNOXGNASE"/>
</dbReference>
<feature type="domain" description="FAD-binding" evidence="3">
    <location>
        <begin position="50"/>
        <end position="358"/>
    </location>
</feature>
<proteinExistence type="predicted"/>
<evidence type="ECO:0000256" key="2">
    <source>
        <dbReference type="ARBA" id="ARBA00023033"/>
    </source>
</evidence>
<dbReference type="InterPro" id="IPR050493">
    <property type="entry name" value="FAD-dep_Monooxygenase_BioMet"/>
</dbReference>
<organism evidence="4 5">
    <name type="scientific">Paracoccus sulfuroxidans</name>
    <dbReference type="NCBI Taxonomy" id="384678"/>
    <lineage>
        <taxon>Bacteria</taxon>
        <taxon>Pseudomonadati</taxon>
        <taxon>Pseudomonadota</taxon>
        <taxon>Alphaproteobacteria</taxon>
        <taxon>Rhodobacterales</taxon>
        <taxon>Paracoccaceae</taxon>
        <taxon>Paracoccus</taxon>
    </lineage>
</organism>
<dbReference type="PANTHER" id="PTHR13789:SF309">
    <property type="entry name" value="PUTATIVE (AFU_ORTHOLOGUE AFUA_6G14510)-RELATED"/>
    <property type="match status" value="1"/>
</dbReference>
<dbReference type="GO" id="GO:0004497">
    <property type="term" value="F:monooxygenase activity"/>
    <property type="evidence" value="ECO:0007669"/>
    <property type="project" value="UniProtKB-KW"/>
</dbReference>
<comment type="caution">
    <text evidence="4">The sequence shown here is derived from an EMBL/GenBank/DDBJ whole genome shotgun (WGS) entry which is preliminary data.</text>
</comment>
<dbReference type="InterPro" id="IPR002938">
    <property type="entry name" value="FAD-bd"/>
</dbReference>
<evidence type="ECO:0000259" key="3">
    <source>
        <dbReference type="Pfam" id="PF01494"/>
    </source>
</evidence>
<dbReference type="AlphaFoldDB" id="A0A562P0D0"/>
<dbReference type="PANTHER" id="PTHR13789">
    <property type="entry name" value="MONOOXYGENASE"/>
    <property type="match status" value="1"/>
</dbReference>
<evidence type="ECO:0000256" key="1">
    <source>
        <dbReference type="ARBA" id="ARBA00023002"/>
    </source>
</evidence>
<keyword evidence="5" id="KW-1185">Reference proteome</keyword>
<dbReference type="GO" id="GO:0071949">
    <property type="term" value="F:FAD binding"/>
    <property type="evidence" value="ECO:0007669"/>
    <property type="project" value="InterPro"/>
</dbReference>
<protein>
    <submittedName>
        <fullName evidence="4">2-polyprenyl-6-methoxyphenol hydroxylase-like FAD-dependent oxidoreductase</fullName>
    </submittedName>
</protein>
<name>A0A562P0D0_9RHOB</name>
<dbReference type="Proteomes" id="UP000316225">
    <property type="component" value="Unassembled WGS sequence"/>
</dbReference>
<evidence type="ECO:0000313" key="5">
    <source>
        <dbReference type="Proteomes" id="UP000316225"/>
    </source>
</evidence>
<accession>A0A562P0D0</accession>
<dbReference type="InterPro" id="IPR036188">
    <property type="entry name" value="FAD/NAD-bd_sf"/>
</dbReference>
<keyword evidence="1" id="KW-0560">Oxidoreductase</keyword>
<keyword evidence="2" id="KW-0503">Monooxygenase</keyword>
<dbReference type="SUPFAM" id="SSF51905">
    <property type="entry name" value="FAD/NAD(P)-binding domain"/>
    <property type="match status" value="1"/>
</dbReference>
<dbReference type="Pfam" id="PF01494">
    <property type="entry name" value="FAD_binding_3"/>
    <property type="match status" value="1"/>
</dbReference>
<reference evidence="4 5" key="1">
    <citation type="journal article" date="2015" name="Stand. Genomic Sci.">
        <title>Genomic Encyclopedia of Bacterial and Archaeal Type Strains, Phase III: the genomes of soil and plant-associated and newly described type strains.</title>
        <authorList>
            <person name="Whitman W.B."/>
            <person name="Woyke T."/>
            <person name="Klenk H.P."/>
            <person name="Zhou Y."/>
            <person name="Lilburn T.G."/>
            <person name="Beck B.J."/>
            <person name="De Vos P."/>
            <person name="Vandamme P."/>
            <person name="Eisen J.A."/>
            <person name="Garrity G."/>
            <person name="Hugenholtz P."/>
            <person name="Kyrpides N.C."/>
        </authorList>
    </citation>
    <scope>NUCLEOTIDE SEQUENCE [LARGE SCALE GENOMIC DNA]</scope>
    <source>
        <strain evidence="4 5">CGMCC 1.5364</strain>
    </source>
</reference>
<sequence>MNPVHAEHGWVYMNSAPDLQAVWPVLSDAVPRTLASARAMRQAVRMGQKIAIAGAGIGGLATAVLAARDGHEVTVFDQFDAPRPVGSGLVIQPVGLAVLDLIGAGANARDWSSPIRRMQGHEARRGRVALDVSYPKDAPGRGIHRASLFESLWRQARAEGLTVVTSARVTSAPQDGRCRRVLLEDGRDFGPFDLIIDASGAGSALSPLRSRPLRFGAVWGTVPWPEQTAFCRERLRQCYLGANHMIGILPIGQRPDDPQPIAAVFWSLPQDRIAEWQVAPVEAWKRQAERLWPQMAPFLQTIRTTADMTPARYSHGTLIRPHAPGLVHLGDAAHRASPQLGQGANMALLDALALVTALRSGPEDALADFAHIRRWHVWIYQTMSAFLTPLYQSDSRVLPLLRDRLLAPVSGLPVVRGMLTRLVAGDLIPPLSGLRLP</sequence>
<dbReference type="Gene3D" id="3.50.50.60">
    <property type="entry name" value="FAD/NAD(P)-binding domain"/>
    <property type="match status" value="1"/>
</dbReference>
<evidence type="ECO:0000313" key="4">
    <source>
        <dbReference type="EMBL" id="TWI37879.1"/>
    </source>
</evidence>
<gene>
    <name evidence="4" type="ORF">IQ24_00010</name>
</gene>